<sequence>MISQHIAPCSLESVHHVRLGDSHYFPINVCFKLKHFEHLLSTFDPHTQTEVFSPACVILTLCNVAHNLPLPVGSPGPNLVRRDWKRLSECSENRNPVPRIRWPFLHSCKYK</sequence>
<reference evidence="1 2" key="1">
    <citation type="journal article" date="2019" name="BMC Genomics">
        <title>New insights from Opisthorchis felineus genome: update on genomics of the epidemiologically important liver flukes.</title>
        <authorList>
            <person name="Ershov N.I."/>
            <person name="Mordvinov V.A."/>
            <person name="Prokhortchouk E.B."/>
            <person name="Pakharukova M.Y."/>
            <person name="Gunbin K.V."/>
            <person name="Ustyantsev K."/>
            <person name="Genaev M.A."/>
            <person name="Blinov A.G."/>
            <person name="Mazur A."/>
            <person name="Boulygina E."/>
            <person name="Tsygankova S."/>
            <person name="Khrameeva E."/>
            <person name="Chekanov N."/>
            <person name="Fan G."/>
            <person name="Xiao A."/>
            <person name="Zhang H."/>
            <person name="Xu X."/>
            <person name="Yang H."/>
            <person name="Solovyev V."/>
            <person name="Lee S.M."/>
            <person name="Liu X."/>
            <person name="Afonnikov D.A."/>
            <person name="Skryabin K.G."/>
        </authorList>
    </citation>
    <scope>NUCLEOTIDE SEQUENCE [LARGE SCALE GENOMIC DNA]</scope>
    <source>
        <strain evidence="1">AK-0245</strain>
        <tissue evidence="1">Whole organism</tissue>
    </source>
</reference>
<dbReference type="Proteomes" id="UP000308267">
    <property type="component" value="Unassembled WGS sequence"/>
</dbReference>
<comment type="caution">
    <text evidence="1">The sequence shown here is derived from an EMBL/GenBank/DDBJ whole genome shotgun (WGS) entry which is preliminary data.</text>
</comment>
<evidence type="ECO:0000313" key="2">
    <source>
        <dbReference type="Proteomes" id="UP000308267"/>
    </source>
</evidence>
<dbReference type="EMBL" id="SJOL01004372">
    <property type="protein sequence ID" value="TGZ71699.1"/>
    <property type="molecule type" value="Genomic_DNA"/>
</dbReference>
<organism evidence="1 2">
    <name type="scientific">Opisthorchis felineus</name>
    <dbReference type="NCBI Taxonomy" id="147828"/>
    <lineage>
        <taxon>Eukaryota</taxon>
        <taxon>Metazoa</taxon>
        <taxon>Spiralia</taxon>
        <taxon>Lophotrochozoa</taxon>
        <taxon>Platyhelminthes</taxon>
        <taxon>Trematoda</taxon>
        <taxon>Digenea</taxon>
        <taxon>Opisthorchiida</taxon>
        <taxon>Opisthorchiata</taxon>
        <taxon>Opisthorchiidae</taxon>
        <taxon>Opisthorchis</taxon>
    </lineage>
</organism>
<protein>
    <submittedName>
        <fullName evidence="1">Uncharacterized protein</fullName>
    </submittedName>
</protein>
<dbReference type="AlphaFoldDB" id="A0A4S2MA76"/>
<name>A0A4S2MA76_OPIFE</name>
<proteinExistence type="predicted"/>
<evidence type="ECO:0000313" key="1">
    <source>
        <dbReference type="EMBL" id="TGZ71699.1"/>
    </source>
</evidence>
<gene>
    <name evidence="1" type="ORF">CRM22_002503</name>
</gene>
<keyword evidence="2" id="KW-1185">Reference proteome</keyword>
<accession>A0A4S2MA76</accession>